<dbReference type="InterPro" id="IPR018062">
    <property type="entry name" value="HTH_AraC-typ_CS"/>
</dbReference>
<dbReference type="EMBL" id="JAZHYP010000001">
    <property type="protein sequence ID" value="MEN3322242.1"/>
    <property type="molecule type" value="Genomic_DNA"/>
</dbReference>
<dbReference type="SUPFAM" id="SSF50998">
    <property type="entry name" value="Quinoprotein alcohol dehydrogenase-like"/>
    <property type="match status" value="1"/>
</dbReference>
<dbReference type="Pfam" id="PF07495">
    <property type="entry name" value="Y_Y_Y"/>
    <property type="match status" value="1"/>
</dbReference>
<dbReference type="Gene3D" id="2.130.10.10">
    <property type="entry name" value="YVTN repeat-like/Quinoprotein amine dehydrogenase"/>
    <property type="match status" value="3"/>
</dbReference>
<feature type="modified residue" description="4-aspartylphosphate" evidence="7">
    <location>
        <position position="1227"/>
    </location>
</feature>
<dbReference type="InterPro" id="IPR036890">
    <property type="entry name" value="HATPase_C_sf"/>
</dbReference>
<dbReference type="PROSITE" id="PS50109">
    <property type="entry name" value="HIS_KIN"/>
    <property type="match status" value="1"/>
</dbReference>
<evidence type="ECO:0000313" key="12">
    <source>
        <dbReference type="EMBL" id="MEN3322242.1"/>
    </source>
</evidence>
<keyword evidence="4" id="KW-0805">Transcription regulation</keyword>
<dbReference type="InterPro" id="IPR009057">
    <property type="entry name" value="Homeodomain-like_sf"/>
</dbReference>
<dbReference type="Pfam" id="PF02518">
    <property type="entry name" value="HATPase_c"/>
    <property type="match status" value="1"/>
</dbReference>
<dbReference type="InterPro" id="IPR011047">
    <property type="entry name" value="Quinoprotein_ADH-like_sf"/>
</dbReference>
<name>A0ABV0A5R8_9FLAO</name>
<feature type="domain" description="Histidine kinase" evidence="10">
    <location>
        <begin position="928"/>
        <end position="1141"/>
    </location>
</feature>
<dbReference type="Pfam" id="PF00512">
    <property type="entry name" value="HisKA"/>
    <property type="match status" value="1"/>
</dbReference>
<dbReference type="CDD" id="cd17574">
    <property type="entry name" value="REC_OmpR"/>
    <property type="match status" value="1"/>
</dbReference>
<dbReference type="PROSITE" id="PS00041">
    <property type="entry name" value="HTH_ARAC_FAMILY_1"/>
    <property type="match status" value="1"/>
</dbReference>
<dbReference type="SUPFAM" id="SSF63829">
    <property type="entry name" value="Calcium-dependent phosphotriesterase"/>
    <property type="match status" value="2"/>
</dbReference>
<evidence type="ECO:0000259" key="9">
    <source>
        <dbReference type="PROSITE" id="PS01124"/>
    </source>
</evidence>
<reference evidence="12 13" key="1">
    <citation type="submission" date="2024-01" db="EMBL/GenBank/DDBJ databases">
        <title>Mariniflexile litorale sp. nov., isolated from the shallow sediments of the Sea of Japan.</title>
        <authorList>
            <person name="Romanenko L."/>
            <person name="Bystritskaya E."/>
            <person name="Isaeva M."/>
        </authorList>
    </citation>
    <scope>NUCLEOTIDE SEQUENCE [LARGE SCALE GENOMIC DNA]</scope>
    <source>
        <strain evidence="12 13">KCTC 32427</strain>
    </source>
</reference>
<dbReference type="InterPro" id="IPR013783">
    <property type="entry name" value="Ig-like_fold"/>
</dbReference>
<dbReference type="SMART" id="SM00387">
    <property type="entry name" value="HATPase_c"/>
    <property type="match status" value="1"/>
</dbReference>
<dbReference type="EC" id="2.7.13.3" evidence="2"/>
<dbReference type="InterPro" id="IPR020449">
    <property type="entry name" value="Tscrpt_reg_AraC-type_HTH"/>
</dbReference>
<keyword evidence="6" id="KW-0804">Transcription</keyword>
<dbReference type="Gene3D" id="1.10.10.60">
    <property type="entry name" value="Homeodomain-like"/>
    <property type="match status" value="2"/>
</dbReference>
<evidence type="ECO:0000256" key="8">
    <source>
        <dbReference type="SAM" id="Phobius"/>
    </source>
</evidence>
<keyword evidence="8" id="KW-0812">Transmembrane</keyword>
<comment type="catalytic activity">
    <reaction evidence="1">
        <text>ATP + protein L-histidine = ADP + protein N-phospho-L-histidine.</text>
        <dbReference type="EC" id="2.7.13.3"/>
    </reaction>
</comment>
<evidence type="ECO:0000256" key="4">
    <source>
        <dbReference type="ARBA" id="ARBA00023015"/>
    </source>
</evidence>
<dbReference type="InterPro" id="IPR005467">
    <property type="entry name" value="His_kinase_dom"/>
</dbReference>
<protein>
    <recommendedName>
        <fullName evidence="2">histidine kinase</fullName>
        <ecNumber evidence="2">2.7.13.3</ecNumber>
    </recommendedName>
</protein>
<dbReference type="SMART" id="SM00342">
    <property type="entry name" value="HTH_ARAC"/>
    <property type="match status" value="1"/>
</dbReference>
<evidence type="ECO:0000259" key="10">
    <source>
        <dbReference type="PROSITE" id="PS50109"/>
    </source>
</evidence>
<feature type="domain" description="HTH araC/xylS-type" evidence="9">
    <location>
        <begin position="1331"/>
        <end position="1430"/>
    </location>
</feature>
<evidence type="ECO:0000256" key="6">
    <source>
        <dbReference type="ARBA" id="ARBA00023163"/>
    </source>
</evidence>
<dbReference type="InterPro" id="IPR015943">
    <property type="entry name" value="WD40/YVTN_repeat-like_dom_sf"/>
</dbReference>
<sequence length="1432" mass="163785">MEHFLVEDGLPHNIVSQIIQDKKGFIWLATFNGLSKYDGYTFQNYKTQSSDKVLMKDNRIDKITEDRYGRIWIKSNAYETFTYCFNPKTETFWSTELIPNMPKEGFTQSNIKVNKSGLVWLLSESEGCILVSDSLFTAKIYNKKANTLNASAVYSVYEDKQNNSWLLTNNGLTLVKSGKLSEPISYFSNQTGKANSFFTAVELNDEIWFGGSNGIIAKYSKNGHSFRTQKLELDADITWMNKLNEQTIIAITDQKGFCTINIYTGNIQFYNSKTQPGLVTKNMAAVALTQNSQLWYVNNQETGIYLFDFSKQKPYYYPSISEGLIRPVRPTRPYVITDYKGDIWVQPYGGGFSRFNPSNHELIPFKYNGYFPKGNFTNNFVSAFLDNQGNLWYSTESAGLVKVVFGENNFKTSSVTNKLIQSSTKDVRSIFQDKTGNIWVGNKQNQIIILDKNLNKIGSLSSSGQLKENSKWNKPAYSIMQDSQSNVWIGTRGDGLYKLIPLDIPFTYKVINFKTDKTNPYSLTSNDIYSVYQDKENRIWIGTFDGGVNLIDSNEHGETRFINYKNKWKSYPIDNFNKVRCIKQTYEGLICVGTTKGLLVFHPNKVLNTPSAIKKYEVGFDNSHIGLNGNDIIDICITKKKEIFIATTSGGINKVAKKDSFGFPVAFKSFTKKNGLPSENILSLLEDSDSKIWIVTDYTLSRFNPNQEFFEIFHEVKSVISNYNFSEATRLQLNSGELLFGYSEGILHFFADQIKTNNFSPYLSLSNLQLFNQKVSINKYTPLSLSIDNCNELVLSHNQNFFTIEFAALDYKNPTNINYSYKLEGFDKNWNYLQTHGSATYTNVPKGNYVFKVKSTNSQGIWADNERQLPITIKPSIWNSNLSYVIYTVFLIALFLLINYTLITIYRLKTKVKLEKEMSNMKQKFFIDISHELRTPLTLISSPIEYLINDTRTPETIKKQLSYIAHSSNRLQRLVNQILDFRKIQDTRIKVSEINIVEFVKNIFNDFIEVAKEQEINFTFQNNAEDVKIWADRNALEKIIMNLLSNAFKYTPKGKSISVQIIKSEKQLGIHFIDEGIGIPKENQSKLFTRFVSFSNKSNNPSTGIGLSMVKELAEKHNAKLYFESEPEQGSSFSIYFILGKGHFSGEVDFIKAKEDQASETNLVLSSKIVATDNPEKIRVLVIEDEPELRSFIKSIIEDKYEVIEAENGELGYELAVKENPNFIVSDIMMPKLNGVDLLKKIRNNIKTSHIPVILLTAKANIESKLEGLSYGADDYITKPFSVSYFLARIENLLNQRNRLQNIFGVLDKNEFKDFNSMPCLITDQDEEIMKKVMLVIEENIDNNNFSVEELGSNIGLNRTTLGNKIKSLTGYTPVEFIRDIRIKKAAQLITSSQLLIKEIAFMTGFSDMKYFSKSFKNKYGITPMEYRKQNK</sequence>
<feature type="domain" description="Response regulatory" evidence="11">
    <location>
        <begin position="1179"/>
        <end position="1294"/>
    </location>
</feature>
<evidence type="ECO:0000259" key="11">
    <source>
        <dbReference type="PROSITE" id="PS50110"/>
    </source>
</evidence>
<dbReference type="Pfam" id="PF07494">
    <property type="entry name" value="Reg_prop"/>
    <property type="match status" value="5"/>
</dbReference>
<dbReference type="InterPro" id="IPR018060">
    <property type="entry name" value="HTH_AraC"/>
</dbReference>
<evidence type="ECO:0000256" key="1">
    <source>
        <dbReference type="ARBA" id="ARBA00000085"/>
    </source>
</evidence>
<dbReference type="InterPro" id="IPR036097">
    <property type="entry name" value="HisK_dim/P_sf"/>
</dbReference>
<dbReference type="Gene3D" id="3.40.50.2300">
    <property type="match status" value="1"/>
</dbReference>
<accession>A0ABV0A5R8</accession>
<organism evidence="12 13">
    <name type="scientific">Mariniflexile soesokkakense</name>
    <dbReference type="NCBI Taxonomy" id="1343160"/>
    <lineage>
        <taxon>Bacteria</taxon>
        <taxon>Pseudomonadati</taxon>
        <taxon>Bacteroidota</taxon>
        <taxon>Flavobacteriia</taxon>
        <taxon>Flavobacteriales</taxon>
        <taxon>Flavobacteriaceae</taxon>
        <taxon>Mariniflexile</taxon>
    </lineage>
</organism>
<dbReference type="PRINTS" id="PR00032">
    <property type="entry name" value="HTHARAC"/>
</dbReference>
<proteinExistence type="predicted"/>
<dbReference type="PANTHER" id="PTHR43547">
    <property type="entry name" value="TWO-COMPONENT HISTIDINE KINASE"/>
    <property type="match status" value="1"/>
</dbReference>
<dbReference type="SUPFAM" id="SSF55874">
    <property type="entry name" value="ATPase domain of HSP90 chaperone/DNA topoisomerase II/histidine kinase"/>
    <property type="match status" value="1"/>
</dbReference>
<dbReference type="InterPro" id="IPR011006">
    <property type="entry name" value="CheY-like_superfamily"/>
</dbReference>
<dbReference type="Proteomes" id="UP001416393">
    <property type="component" value="Unassembled WGS sequence"/>
</dbReference>
<dbReference type="InterPro" id="IPR011123">
    <property type="entry name" value="Y_Y_Y"/>
</dbReference>
<keyword evidence="5" id="KW-0238">DNA-binding</keyword>
<dbReference type="InterPro" id="IPR003594">
    <property type="entry name" value="HATPase_dom"/>
</dbReference>
<evidence type="ECO:0000313" key="13">
    <source>
        <dbReference type="Proteomes" id="UP001416393"/>
    </source>
</evidence>
<dbReference type="InterPro" id="IPR003661">
    <property type="entry name" value="HisK_dim/P_dom"/>
</dbReference>
<evidence type="ECO:0000256" key="5">
    <source>
        <dbReference type="ARBA" id="ARBA00023125"/>
    </source>
</evidence>
<dbReference type="PROSITE" id="PS01124">
    <property type="entry name" value="HTH_ARAC_FAMILY_2"/>
    <property type="match status" value="1"/>
</dbReference>
<dbReference type="SMART" id="SM00388">
    <property type="entry name" value="HisKA"/>
    <property type="match status" value="1"/>
</dbReference>
<keyword evidence="3 7" id="KW-0597">Phosphoprotein</keyword>
<dbReference type="CDD" id="cd00082">
    <property type="entry name" value="HisKA"/>
    <property type="match status" value="1"/>
</dbReference>
<dbReference type="InterPro" id="IPR011110">
    <property type="entry name" value="Reg_prop"/>
</dbReference>
<dbReference type="Gene3D" id="2.60.40.10">
    <property type="entry name" value="Immunoglobulins"/>
    <property type="match status" value="1"/>
</dbReference>
<comment type="caution">
    <text evidence="12">The sequence shown here is derived from an EMBL/GenBank/DDBJ whole genome shotgun (WGS) entry which is preliminary data.</text>
</comment>
<dbReference type="SUPFAM" id="SSF46689">
    <property type="entry name" value="Homeodomain-like"/>
    <property type="match status" value="1"/>
</dbReference>
<dbReference type="Gene3D" id="3.30.565.10">
    <property type="entry name" value="Histidine kinase-like ATPase, C-terminal domain"/>
    <property type="match status" value="1"/>
</dbReference>
<dbReference type="SUPFAM" id="SSF52172">
    <property type="entry name" value="CheY-like"/>
    <property type="match status" value="1"/>
</dbReference>
<dbReference type="Pfam" id="PF00072">
    <property type="entry name" value="Response_reg"/>
    <property type="match status" value="1"/>
</dbReference>
<dbReference type="RefSeq" id="WP_346239786.1">
    <property type="nucleotide sequence ID" value="NZ_JAZHYP010000001.1"/>
</dbReference>
<evidence type="ECO:0000256" key="3">
    <source>
        <dbReference type="ARBA" id="ARBA00022553"/>
    </source>
</evidence>
<dbReference type="SMART" id="SM00448">
    <property type="entry name" value="REC"/>
    <property type="match status" value="1"/>
</dbReference>
<keyword evidence="13" id="KW-1185">Reference proteome</keyword>
<evidence type="ECO:0000256" key="2">
    <source>
        <dbReference type="ARBA" id="ARBA00012438"/>
    </source>
</evidence>
<evidence type="ECO:0000256" key="7">
    <source>
        <dbReference type="PROSITE-ProRule" id="PRU00169"/>
    </source>
</evidence>
<dbReference type="InterPro" id="IPR001789">
    <property type="entry name" value="Sig_transdc_resp-reg_receiver"/>
</dbReference>
<dbReference type="Pfam" id="PF12833">
    <property type="entry name" value="HTH_18"/>
    <property type="match status" value="1"/>
</dbReference>
<keyword evidence="8" id="KW-1133">Transmembrane helix</keyword>
<gene>
    <name evidence="12" type="ORF">VP395_00755</name>
</gene>
<keyword evidence="8" id="KW-0472">Membrane</keyword>
<dbReference type="PROSITE" id="PS50110">
    <property type="entry name" value="RESPONSE_REGULATORY"/>
    <property type="match status" value="1"/>
</dbReference>
<dbReference type="Gene3D" id="1.10.287.130">
    <property type="match status" value="1"/>
</dbReference>
<feature type="transmembrane region" description="Helical" evidence="8">
    <location>
        <begin position="884"/>
        <end position="908"/>
    </location>
</feature>
<dbReference type="PANTHER" id="PTHR43547:SF2">
    <property type="entry name" value="HYBRID SIGNAL TRANSDUCTION HISTIDINE KINASE C"/>
    <property type="match status" value="1"/>
</dbReference>
<dbReference type="SUPFAM" id="SSF47384">
    <property type="entry name" value="Homodimeric domain of signal transducing histidine kinase"/>
    <property type="match status" value="1"/>
</dbReference>